<dbReference type="EMBL" id="JAFIQS020000001">
    <property type="protein sequence ID" value="KAH9487160.1"/>
    <property type="molecule type" value="Genomic_DNA"/>
</dbReference>
<proteinExistence type="predicted"/>
<gene>
    <name evidence="1" type="ORF">JR316_0001229</name>
</gene>
<name>A0ACB8HIK2_PSICU</name>
<dbReference type="Proteomes" id="UP000664032">
    <property type="component" value="Unassembled WGS sequence"/>
</dbReference>
<reference evidence="1" key="1">
    <citation type="submission" date="2021-10" db="EMBL/GenBank/DDBJ databases">
        <title>Psilocybe cubensis genome.</title>
        <authorList>
            <person name="Mckernan K.J."/>
            <person name="Crawford S."/>
            <person name="Trippe A."/>
            <person name="Kane L.T."/>
            <person name="Mclaughlin S."/>
        </authorList>
    </citation>
    <scope>NUCLEOTIDE SEQUENCE</scope>
    <source>
        <strain evidence="1">MGC-MH-2018</strain>
    </source>
</reference>
<sequence length="1455" mass="163221">MSEQIQHYNLTSSQDFVRSLKASSDPPVTGGPFKIDIARQCWNNTSFYVPSKAEVISEWVFTKLIKDKGKDLSSNPLFDARYWDLVASLLNTRNPPFKSSETRSPNAWLTPLLHRLAFGPVMVAFLTAFGAVEENQQRKLAGLVSTCLNTIWPIVVQRMSAENLQECFGALLCALSSVQADDGIIAIGQLVSVSYRNSLANSSNKRKLHQIFLQSHLKLWVQSLALNGSQNEKLLKDAVLEAGMETLFNLDILRQSQDSKAGNPLIERLLKLVPENRDIVYGILPDLFSHCISATKKNRGALFSQGSQSQPGASLEQLHEACLRFVLALFSLVDHGHQDHHAWRTRFALLNIIDQENLFDRTQLEAQMTFNEILELVIVALNDGWQEERIKCTTTAVECLSTISRIDYDIVIPFVPRILPLLLQIPILSGECFRFLDIQIAYHTKTRTMGTLVQDLFSSLSNQPPNLHGSLERYQLFLSSPVMHDQYLGRLSNALHIFLTQSQCLPALNLVLDLVKVKWDTLLCSTTRRNTESTEGPRKKRKLSSDPETNPDTTAVTYSLVCRLASVVLSSLPVPSLSADALEDTQRLLNEFRSGFLHQSLAKSMKIVKKQGSANAWCLEIAIAANLRLLYALNVSKNLYLPLAHDDKVDKRVLDLTAKSEVLPELVLELYRNILYNLSIRDTLDHTQLLERLFEYLSRHFTASDVQWSGQVHHLTNGEPGRAESSLALLHLVLERWLDVIDRLASPEQIEKLLKIIISINLIPSSSSSQQVKPEDILLGVLHSAQFWEFQNIRDPSSSKSPKPASLLDKLSIYRYLLLFPMEYFPWKLLNDLMKRALAADSMISRLLPRNDIKGINTLTVLRVFLKRAYIHRGFISQDSDQESTDYLLHLLRPAAVNNHCPIDFIKATLDLVELYFSKMLKNVKNNGSKCILDVLKTFTPDTINTSTLQSSSFISIVNLLEREFPSNSLPEEILATLVTIHSQLSSTLIPRITHLDDKNISTESIKIYSNLVSGWYSVLGLGKWLAPSGHTVQPEPTMGEKITSNVVKYAKQDIGNRNGELDGLCSNTFAVLLQELGSRPLAEHAGHLDVVLATYISFCNIISHSNRNTIDSYLAKHSRMMEISDYLHTLSLIADSLASDVQLLSSNHLLHLVHLASIMLHDHPTRELTPADFSLDCNRIDQTFTDALVYIQKFTTRCINIFNENPIFVKGPIDLRLQVLELISQHCSGQPAALRSIDTTGVWLFLFKHLAPSQEHDDTTEPAIFHKIVSILSSLIRLRRDLVTHALPHLGMVLRRLILCTRACRSQLGAKQTSIIMATQPRWVSASHPLGGEEAKALGRLLENLNTKTTVRSFASISSSITTAEPQKAESLSKPFSKHAAYVLEAYIEAMNDPLCVLSLEVRKELQPGMFALCGMMSEHSRDALMASALDTGGKATLKALWKDYEKQRYVGKG</sequence>
<protein>
    <submittedName>
        <fullName evidence="1">Uncharacterized protein</fullName>
    </submittedName>
</protein>
<organism evidence="1 2">
    <name type="scientific">Psilocybe cubensis</name>
    <name type="common">Psychedelic mushroom</name>
    <name type="synonym">Stropharia cubensis</name>
    <dbReference type="NCBI Taxonomy" id="181762"/>
    <lineage>
        <taxon>Eukaryota</taxon>
        <taxon>Fungi</taxon>
        <taxon>Dikarya</taxon>
        <taxon>Basidiomycota</taxon>
        <taxon>Agaricomycotina</taxon>
        <taxon>Agaricomycetes</taxon>
        <taxon>Agaricomycetidae</taxon>
        <taxon>Agaricales</taxon>
        <taxon>Agaricineae</taxon>
        <taxon>Strophariaceae</taxon>
        <taxon>Psilocybe</taxon>
    </lineage>
</organism>
<accession>A0ACB8HIK2</accession>
<comment type="caution">
    <text evidence="1">The sequence shown here is derived from an EMBL/GenBank/DDBJ whole genome shotgun (WGS) entry which is preliminary data.</text>
</comment>
<evidence type="ECO:0000313" key="2">
    <source>
        <dbReference type="Proteomes" id="UP000664032"/>
    </source>
</evidence>
<keyword evidence="2" id="KW-1185">Reference proteome</keyword>
<evidence type="ECO:0000313" key="1">
    <source>
        <dbReference type="EMBL" id="KAH9487160.1"/>
    </source>
</evidence>